<reference evidence="4 5" key="1">
    <citation type="submission" date="2018-10" db="EMBL/GenBank/DDBJ databases">
        <authorList>
            <person name="Chen W.-M."/>
        </authorList>
    </citation>
    <scope>NUCLEOTIDE SEQUENCE [LARGE SCALE GENOMIC DNA]</scope>
    <source>
        <strain evidence="4 5">THS-13</strain>
    </source>
</reference>
<name>A0A3N0VGK2_9GAMM</name>
<keyword evidence="2" id="KW-0732">Signal</keyword>
<feature type="chain" id="PRO_5018011918" evidence="2">
    <location>
        <begin position="21"/>
        <end position="292"/>
    </location>
</feature>
<evidence type="ECO:0000313" key="5">
    <source>
        <dbReference type="Proteomes" id="UP000282106"/>
    </source>
</evidence>
<gene>
    <name evidence="4" type="ORF">ED208_05440</name>
</gene>
<dbReference type="RefSeq" id="WP_123210866.1">
    <property type="nucleotide sequence ID" value="NZ_RJVO01000002.1"/>
</dbReference>
<comment type="caution">
    <text evidence="4">The sequence shown here is derived from an EMBL/GenBank/DDBJ whole genome shotgun (WGS) entry which is preliminary data.</text>
</comment>
<keyword evidence="1 4" id="KW-0378">Hydrolase</keyword>
<evidence type="ECO:0000313" key="4">
    <source>
        <dbReference type="EMBL" id="ROH91822.1"/>
    </source>
</evidence>
<keyword evidence="5" id="KW-1185">Reference proteome</keyword>
<dbReference type="EMBL" id="RJVO01000002">
    <property type="protein sequence ID" value="ROH91822.1"/>
    <property type="molecule type" value="Genomic_DNA"/>
</dbReference>
<dbReference type="Proteomes" id="UP000282106">
    <property type="component" value="Unassembled WGS sequence"/>
</dbReference>
<dbReference type="PANTHER" id="PTHR48081">
    <property type="entry name" value="AB HYDROLASE SUPERFAMILY PROTEIN C4A8.06C"/>
    <property type="match status" value="1"/>
</dbReference>
<protein>
    <submittedName>
        <fullName evidence="4">Alpha/beta hydrolase</fullName>
    </submittedName>
</protein>
<feature type="domain" description="BD-FAE-like" evidence="3">
    <location>
        <begin position="76"/>
        <end position="252"/>
    </location>
</feature>
<sequence>MRLLSVSLLLAGLLALPGCASHLGRPQTPAKPEVHTRYQIARDVIYSPPGWPEVLKADIYTPDPGPRSIMFPPLYWPAVLLIHGGGWEGPDRRELMASIAERLAKRGYVVMNVNYRYAPQYHWPAPFEDLQEALKWLRGHAQQYGVRGDRIASFGYSAGGQLAAMLGALGNTPETRVQAVVAGGTASDLRKVAEHPLVLQFLNGNQQTFPERYHAASPILQVKPGDPPVFLYHGGMDGLVKLDQAEDYHQALDAAGVPNELYILRGRGHIGAIFTDGGAVDAALEFLDRWLR</sequence>
<dbReference type="InterPro" id="IPR029058">
    <property type="entry name" value="AB_hydrolase_fold"/>
</dbReference>
<dbReference type="InParanoid" id="A0A3N0VGK2"/>
<proteinExistence type="predicted"/>
<organism evidence="4 5">
    <name type="scientific">Stagnimonas aquatica</name>
    <dbReference type="NCBI Taxonomy" id="2689987"/>
    <lineage>
        <taxon>Bacteria</taxon>
        <taxon>Pseudomonadati</taxon>
        <taxon>Pseudomonadota</taxon>
        <taxon>Gammaproteobacteria</taxon>
        <taxon>Nevskiales</taxon>
        <taxon>Nevskiaceae</taxon>
        <taxon>Stagnimonas</taxon>
    </lineage>
</organism>
<evidence type="ECO:0000256" key="2">
    <source>
        <dbReference type="SAM" id="SignalP"/>
    </source>
</evidence>
<feature type="signal peptide" evidence="2">
    <location>
        <begin position="1"/>
        <end position="20"/>
    </location>
</feature>
<dbReference type="InterPro" id="IPR050300">
    <property type="entry name" value="GDXG_lipolytic_enzyme"/>
</dbReference>
<evidence type="ECO:0000259" key="3">
    <source>
        <dbReference type="Pfam" id="PF20434"/>
    </source>
</evidence>
<dbReference type="AlphaFoldDB" id="A0A3N0VGK2"/>
<accession>A0A3N0VGK2</accession>
<dbReference type="SUPFAM" id="SSF53474">
    <property type="entry name" value="alpha/beta-Hydrolases"/>
    <property type="match status" value="1"/>
</dbReference>
<evidence type="ECO:0000256" key="1">
    <source>
        <dbReference type="ARBA" id="ARBA00022801"/>
    </source>
</evidence>
<dbReference type="Gene3D" id="3.40.50.1820">
    <property type="entry name" value="alpha/beta hydrolase"/>
    <property type="match status" value="1"/>
</dbReference>
<dbReference type="GO" id="GO:0016787">
    <property type="term" value="F:hydrolase activity"/>
    <property type="evidence" value="ECO:0007669"/>
    <property type="project" value="UniProtKB-KW"/>
</dbReference>
<dbReference type="InterPro" id="IPR049492">
    <property type="entry name" value="BD-FAE-like_dom"/>
</dbReference>
<dbReference type="Pfam" id="PF20434">
    <property type="entry name" value="BD-FAE"/>
    <property type="match status" value="1"/>
</dbReference>